<sequence>MAIRHSRLAIPMLFLLLLWVAPSAAHMTMSEPPPINYKDNPNYSSAKGDFDYSAPLSPSGSNYPCKGHLKDLDAPEGKPVRTYAQGGTYNMVISGSAVHGGGSCQCSLSYDKGKTFTVIKSFVGNCPHASPGGDQTFKFTIPKDAPSGNAVFAWTWFNKIGNREMYMNCASVTIGGGARSRAMAKRAPSGPEVFKANIGNGCTTAAGTDVVFPNPGTSIQYDGDTGARAPPGGSCQGQGGGNSGAGGGSGGGSGSGTGAGTSGTGTGGSGGGGSSGGTGTTGSDTSGAGTGTTGGGGGGGANTGEVSEAFISSSRGAATGSATRRASSSAAKKTSKTVAKSQSHTSPNTPVRTGGGGAGGDVVVSTVNPAAPTGDGVVETNVAGGDSGPSSVQDTQGCAYWRAQGYVCSGASKSLLGRKELLQMFGGVLVVLLISGL</sequence>
<organism evidence="3 4">
    <name type="scientific">Tuber aestivum</name>
    <name type="common">summer truffle</name>
    <dbReference type="NCBI Taxonomy" id="59557"/>
    <lineage>
        <taxon>Eukaryota</taxon>
        <taxon>Fungi</taxon>
        <taxon>Dikarya</taxon>
        <taxon>Ascomycota</taxon>
        <taxon>Pezizomycotina</taxon>
        <taxon>Pezizomycetes</taxon>
        <taxon>Pezizales</taxon>
        <taxon>Tuberaceae</taxon>
        <taxon>Tuber</taxon>
    </lineage>
</organism>
<evidence type="ECO:0000256" key="1">
    <source>
        <dbReference type="SAM" id="MobiDB-lite"/>
    </source>
</evidence>
<accession>A0A292PSN4</accession>
<gene>
    <name evidence="3" type="ORF">GSTUAT00005258001</name>
</gene>
<feature type="region of interest" description="Disordered" evidence="1">
    <location>
        <begin position="206"/>
        <end position="376"/>
    </location>
</feature>
<keyword evidence="2" id="KW-0732">Signal</keyword>
<dbReference type="AlphaFoldDB" id="A0A292PSN4"/>
<dbReference type="Proteomes" id="UP001412239">
    <property type="component" value="Unassembled WGS sequence"/>
</dbReference>
<dbReference type="PANTHER" id="PTHR36182">
    <property type="entry name" value="PROTEIN, PUTATIVE (AFU_ORTHOLOGUE AFUA_6G10930)-RELATED"/>
    <property type="match status" value="1"/>
</dbReference>
<evidence type="ECO:0000313" key="3">
    <source>
        <dbReference type="EMBL" id="CUS10642.1"/>
    </source>
</evidence>
<feature type="compositionally biased region" description="Low complexity" evidence="1">
    <location>
        <begin position="312"/>
        <end position="341"/>
    </location>
</feature>
<feature type="compositionally biased region" description="Gly residues" evidence="1">
    <location>
        <begin position="234"/>
        <end position="280"/>
    </location>
</feature>
<feature type="non-terminal residue" evidence="3">
    <location>
        <position position="1"/>
    </location>
</feature>
<keyword evidence="4" id="KW-1185">Reference proteome</keyword>
<feature type="signal peptide" evidence="2">
    <location>
        <begin position="1"/>
        <end position="25"/>
    </location>
</feature>
<dbReference type="EMBL" id="LN891042">
    <property type="protein sequence ID" value="CUS10642.1"/>
    <property type="molecule type" value="Genomic_DNA"/>
</dbReference>
<protein>
    <recommendedName>
        <fullName evidence="5">Lytic polysaccharide monooxygenase</fullName>
    </recommendedName>
</protein>
<dbReference type="PANTHER" id="PTHR36182:SF1">
    <property type="entry name" value="PROTEIN, PUTATIVE (AFU_ORTHOLOGUE AFUA_6G10930)-RELATED"/>
    <property type="match status" value="1"/>
</dbReference>
<proteinExistence type="predicted"/>
<feature type="chain" id="PRO_5013172048" description="Lytic polysaccharide monooxygenase" evidence="2">
    <location>
        <begin position="26"/>
        <end position="437"/>
    </location>
</feature>
<name>A0A292PSN4_9PEZI</name>
<evidence type="ECO:0008006" key="5">
    <source>
        <dbReference type="Google" id="ProtNLM"/>
    </source>
</evidence>
<evidence type="ECO:0000313" key="4">
    <source>
        <dbReference type="Proteomes" id="UP001412239"/>
    </source>
</evidence>
<reference evidence="3" key="1">
    <citation type="submission" date="2015-10" db="EMBL/GenBank/DDBJ databases">
        <authorList>
            <person name="Regsiter A."/>
            <person name="william w."/>
        </authorList>
    </citation>
    <scope>NUCLEOTIDE SEQUENCE</scope>
    <source>
        <strain evidence="3">Montdore</strain>
    </source>
</reference>
<feature type="compositionally biased region" description="Gly residues" evidence="1">
    <location>
        <begin position="288"/>
        <end position="302"/>
    </location>
</feature>
<dbReference type="Gene3D" id="2.70.50.70">
    <property type="match status" value="1"/>
</dbReference>
<evidence type="ECO:0000256" key="2">
    <source>
        <dbReference type="SAM" id="SignalP"/>
    </source>
</evidence>